<feature type="transmembrane region" description="Helical" evidence="6">
    <location>
        <begin position="295"/>
        <end position="313"/>
    </location>
</feature>
<feature type="transmembrane region" description="Helical" evidence="6">
    <location>
        <begin position="155"/>
        <end position="174"/>
    </location>
</feature>
<keyword evidence="7" id="KW-0808">Transferase</keyword>
<dbReference type="GO" id="GO:0016757">
    <property type="term" value="F:glycosyltransferase activity"/>
    <property type="evidence" value="ECO:0007669"/>
    <property type="project" value="UniProtKB-KW"/>
</dbReference>
<proteinExistence type="predicted"/>
<dbReference type="Proteomes" id="UP000772618">
    <property type="component" value="Unassembled WGS sequence"/>
</dbReference>
<feature type="transmembrane region" description="Helical" evidence="6">
    <location>
        <begin position="180"/>
        <end position="198"/>
    </location>
</feature>
<dbReference type="InterPro" id="IPR000537">
    <property type="entry name" value="UbiA_prenyltransferase"/>
</dbReference>
<dbReference type="Gene3D" id="1.10.357.140">
    <property type="entry name" value="UbiA prenyltransferase"/>
    <property type="match status" value="1"/>
</dbReference>
<evidence type="ECO:0000313" key="7">
    <source>
        <dbReference type="EMBL" id="MBT1704465.1"/>
    </source>
</evidence>
<dbReference type="PANTHER" id="PTHR42723">
    <property type="entry name" value="CHLOROPHYLL SYNTHASE"/>
    <property type="match status" value="1"/>
</dbReference>
<reference evidence="7 8" key="1">
    <citation type="submission" date="2021-05" db="EMBL/GenBank/DDBJ databases">
        <title>A Polyphasic approach of four new species of the genus Ohtaekwangia: Ohtaekwangia histidinii sp. nov., Ohtaekwangia cretensis sp. nov., Ohtaekwangia indiensis sp. nov., Ohtaekwangia reichenbachii sp. nov. from diverse environment.</title>
        <authorList>
            <person name="Octaviana S."/>
        </authorList>
    </citation>
    <scope>NUCLEOTIDE SEQUENCE [LARGE SCALE GENOMIC DNA]</scope>
    <source>
        <strain evidence="7 8">PWU20</strain>
    </source>
</reference>
<evidence type="ECO:0000256" key="2">
    <source>
        <dbReference type="ARBA" id="ARBA00022475"/>
    </source>
</evidence>
<feature type="transmembrane region" description="Helical" evidence="6">
    <location>
        <begin position="225"/>
        <end position="246"/>
    </location>
</feature>
<dbReference type="CDD" id="cd13963">
    <property type="entry name" value="PT_UbiA_2"/>
    <property type="match status" value="1"/>
</dbReference>
<evidence type="ECO:0000256" key="3">
    <source>
        <dbReference type="ARBA" id="ARBA00022692"/>
    </source>
</evidence>
<keyword evidence="8" id="KW-1185">Reference proteome</keyword>
<feature type="transmembrane region" description="Helical" evidence="6">
    <location>
        <begin position="131"/>
        <end position="148"/>
    </location>
</feature>
<keyword evidence="5 6" id="KW-0472">Membrane</keyword>
<dbReference type="InterPro" id="IPR044878">
    <property type="entry name" value="UbiA_sf"/>
</dbReference>
<keyword evidence="3 6" id="KW-0812">Transmembrane</keyword>
<name>A0ABS5VUF2_9BACT</name>
<organism evidence="7 8">
    <name type="scientific">Chryseosolibacter indicus</name>
    <dbReference type="NCBI Taxonomy" id="2782351"/>
    <lineage>
        <taxon>Bacteria</taxon>
        <taxon>Pseudomonadati</taxon>
        <taxon>Bacteroidota</taxon>
        <taxon>Cytophagia</taxon>
        <taxon>Cytophagales</taxon>
        <taxon>Chryseotaleaceae</taxon>
        <taxon>Chryseosolibacter</taxon>
    </lineage>
</organism>
<evidence type="ECO:0000313" key="8">
    <source>
        <dbReference type="Proteomes" id="UP000772618"/>
    </source>
</evidence>
<sequence>MPLHYSTPATTSIEKKTSRISGKASIAAVIKLIRVKQWVKNLFVFIPSFFAGSLFDFGQLQQLAIGALAFSFVASSIYIVNDYQDRHLDRLHPKKRFRPIASGEINGVAAWILVIIFSLSGLAIAGALSMSFFYLLIIYFALNLGYSFGLKNIPIVDLFIVSAGFLLRVYGGGILSGIHVTHWLSLMILLLSLFIIIAKRRDDMIITKKTGEVVRKSSQAYNLQFVNSCLSIISAVTVVAYIMYTVSPEVTERFQSDYLFITTIFVIAGIMRYLQITFVEKKSGSPTTILFKDKFILFTIISWIVSFYIIIYTT</sequence>
<evidence type="ECO:0000256" key="1">
    <source>
        <dbReference type="ARBA" id="ARBA00004141"/>
    </source>
</evidence>
<evidence type="ECO:0000256" key="5">
    <source>
        <dbReference type="ARBA" id="ARBA00023136"/>
    </source>
</evidence>
<evidence type="ECO:0000256" key="6">
    <source>
        <dbReference type="SAM" id="Phobius"/>
    </source>
</evidence>
<gene>
    <name evidence="7" type="ORF">KK060_14315</name>
</gene>
<dbReference type="PANTHER" id="PTHR42723:SF1">
    <property type="entry name" value="CHLOROPHYLL SYNTHASE, CHLOROPLASTIC"/>
    <property type="match status" value="1"/>
</dbReference>
<keyword evidence="4 6" id="KW-1133">Transmembrane helix</keyword>
<dbReference type="EC" id="2.4.2.45" evidence="7"/>
<keyword evidence="2" id="KW-1003">Cell membrane</keyword>
<dbReference type="Pfam" id="PF01040">
    <property type="entry name" value="UbiA"/>
    <property type="match status" value="1"/>
</dbReference>
<dbReference type="EMBL" id="JAHESD010000032">
    <property type="protein sequence ID" value="MBT1704465.1"/>
    <property type="molecule type" value="Genomic_DNA"/>
</dbReference>
<feature type="transmembrane region" description="Helical" evidence="6">
    <location>
        <begin position="63"/>
        <end position="84"/>
    </location>
</feature>
<comment type="caution">
    <text evidence="7">The sequence shown here is derived from an EMBL/GenBank/DDBJ whole genome shotgun (WGS) entry which is preliminary data.</text>
</comment>
<comment type="subcellular location">
    <subcellularLocation>
        <location evidence="1">Membrane</location>
        <topology evidence="1">Multi-pass membrane protein</topology>
    </subcellularLocation>
</comment>
<feature type="transmembrane region" description="Helical" evidence="6">
    <location>
        <begin position="105"/>
        <end position="125"/>
    </location>
</feature>
<accession>A0ABS5VUF2</accession>
<protein>
    <submittedName>
        <fullName evidence="7">Decaprenyl-phosphate phosphoribosyltransferase</fullName>
        <ecNumber evidence="7">2.4.2.45</ecNumber>
    </submittedName>
</protein>
<feature type="transmembrane region" description="Helical" evidence="6">
    <location>
        <begin position="258"/>
        <end position="274"/>
    </location>
</feature>
<evidence type="ECO:0000256" key="4">
    <source>
        <dbReference type="ARBA" id="ARBA00022989"/>
    </source>
</evidence>
<dbReference type="InterPro" id="IPR050475">
    <property type="entry name" value="Prenyltransferase_related"/>
</dbReference>
<keyword evidence="7" id="KW-0328">Glycosyltransferase</keyword>
<dbReference type="NCBIfam" id="NF008978">
    <property type="entry name" value="PRK12324.1-4"/>
    <property type="match status" value="1"/>
</dbReference>
<dbReference type="RefSeq" id="WP_254154427.1">
    <property type="nucleotide sequence ID" value="NZ_JAHESD010000032.1"/>
</dbReference>